<evidence type="ECO:0000313" key="2">
    <source>
        <dbReference type="EMBL" id="MEA0970692.1"/>
    </source>
</evidence>
<dbReference type="Proteomes" id="UP001291687">
    <property type="component" value="Unassembled WGS sequence"/>
</dbReference>
<name>A0ABU5NC22_9RICK</name>
<keyword evidence="3" id="KW-1185">Reference proteome</keyword>
<keyword evidence="1" id="KW-1133">Transmembrane helix</keyword>
<feature type="transmembrane region" description="Helical" evidence="1">
    <location>
        <begin position="21"/>
        <end position="38"/>
    </location>
</feature>
<feature type="transmembrane region" description="Helical" evidence="1">
    <location>
        <begin position="44"/>
        <end position="64"/>
    </location>
</feature>
<accession>A0ABU5NC22</accession>
<dbReference type="RefSeq" id="WP_322776593.1">
    <property type="nucleotide sequence ID" value="NZ_JARJFB010000037.1"/>
</dbReference>
<evidence type="ECO:0008006" key="4">
    <source>
        <dbReference type="Google" id="ProtNLM"/>
    </source>
</evidence>
<organism evidence="2 3">
    <name type="scientific">Candidatus Megaera venefica</name>
    <dbReference type="NCBI Taxonomy" id="2055910"/>
    <lineage>
        <taxon>Bacteria</taxon>
        <taxon>Pseudomonadati</taxon>
        <taxon>Pseudomonadota</taxon>
        <taxon>Alphaproteobacteria</taxon>
        <taxon>Rickettsiales</taxon>
        <taxon>Rickettsiaceae</taxon>
        <taxon>Candidatus Megaera</taxon>
    </lineage>
</organism>
<comment type="caution">
    <text evidence="2">The sequence shown here is derived from an EMBL/GenBank/DDBJ whole genome shotgun (WGS) entry which is preliminary data.</text>
</comment>
<sequence>MSNKKQYLNLLSLYYVEGMRNILISSINSLFVVFFLYFTGLHGFSLFIPFIVGSWTVFYIICAYKSGQVSVVDNYFYFQGDLTELFILLNKCGFSLVSELSGYYTLTATNIVGIIGQICLKSEQEKVIIFGNTKLIKMLTHDLPKLQAMYNEQ</sequence>
<evidence type="ECO:0000256" key="1">
    <source>
        <dbReference type="SAM" id="Phobius"/>
    </source>
</evidence>
<protein>
    <recommendedName>
        <fullName evidence="4">PH domain-containing protein</fullName>
    </recommendedName>
</protein>
<dbReference type="EMBL" id="JARJFB010000037">
    <property type="protein sequence ID" value="MEA0970692.1"/>
    <property type="molecule type" value="Genomic_DNA"/>
</dbReference>
<gene>
    <name evidence="2" type="ORF">Megvenef_00660</name>
</gene>
<proteinExistence type="predicted"/>
<evidence type="ECO:0000313" key="3">
    <source>
        <dbReference type="Proteomes" id="UP001291687"/>
    </source>
</evidence>
<keyword evidence="1" id="KW-0812">Transmembrane</keyword>
<keyword evidence="1" id="KW-0472">Membrane</keyword>
<reference evidence="2 3" key="1">
    <citation type="submission" date="2023-03" db="EMBL/GenBank/DDBJ databases">
        <title>Host association and intracellularity evolved multiple times independently in the Rickettsiales.</title>
        <authorList>
            <person name="Castelli M."/>
            <person name="Nardi T."/>
            <person name="Gammuto L."/>
            <person name="Bellinzona G."/>
            <person name="Sabaneyeva E."/>
            <person name="Potekhin A."/>
            <person name="Serra V."/>
            <person name="Petroni G."/>
            <person name="Sassera D."/>
        </authorList>
    </citation>
    <scope>NUCLEOTIDE SEQUENCE [LARGE SCALE GENOMIC DNA]</scope>
    <source>
        <strain evidence="2 3">Sr 2-6</strain>
    </source>
</reference>